<dbReference type="PANTHER" id="PTHR43245:SF13">
    <property type="entry name" value="UDP-D-APIOSE_UDP-D-XYLOSE SYNTHASE 2"/>
    <property type="match status" value="1"/>
</dbReference>
<dbReference type="Proteomes" id="UP000217895">
    <property type="component" value="Chromosome"/>
</dbReference>
<proteinExistence type="predicted"/>
<dbReference type="SUPFAM" id="SSF51735">
    <property type="entry name" value="NAD(P)-binding Rossmann-fold domains"/>
    <property type="match status" value="1"/>
</dbReference>
<keyword evidence="3" id="KW-1185">Reference proteome</keyword>
<dbReference type="InterPro" id="IPR050177">
    <property type="entry name" value="Lipid_A_modif_metabolic_enz"/>
</dbReference>
<reference evidence="2 3" key="1">
    <citation type="submission" date="2017-06" db="EMBL/GenBank/DDBJ databases">
        <title>Genome sequencing of cyanobaciteial culture collection at National Institute for Environmental Studies (NIES).</title>
        <authorList>
            <person name="Hirose Y."/>
            <person name="Shimura Y."/>
            <person name="Fujisawa T."/>
            <person name="Nakamura Y."/>
            <person name="Kawachi M."/>
        </authorList>
    </citation>
    <scope>NUCLEOTIDE SEQUENCE [LARGE SCALE GENOMIC DNA]</scope>
    <source>
        <strain evidence="2 3">NIES-2135</strain>
    </source>
</reference>
<evidence type="ECO:0000313" key="3">
    <source>
        <dbReference type="Proteomes" id="UP000217895"/>
    </source>
</evidence>
<dbReference type="PANTHER" id="PTHR43245">
    <property type="entry name" value="BIFUNCTIONAL POLYMYXIN RESISTANCE PROTEIN ARNA"/>
    <property type="match status" value="1"/>
</dbReference>
<name>A0A1Z4JAP7_LEPBY</name>
<evidence type="ECO:0000313" key="2">
    <source>
        <dbReference type="EMBL" id="BAY53826.1"/>
    </source>
</evidence>
<dbReference type="Gene3D" id="3.40.50.720">
    <property type="entry name" value="NAD(P)-binding Rossmann-like Domain"/>
    <property type="match status" value="1"/>
</dbReference>
<dbReference type="AlphaFoldDB" id="A0A1Z4JAP7"/>
<sequence>MTKRIFVTGATGCIGHYLVETLIQETEHELFLLVRDARKLKIDVTFRPNVTVIQSDMQEIEQHRDLLQTIDCAILAATAWGGDAVYDVNVERNLQLISMLDPNRVEQILYFSTASILDRQNQLLPEAKEMGNEYLKSKYLCYEQLEQLEISKKITKLFPTLVIGGGDRYPYSAITAGIPGVAKWAKLIRLFKADGSFHFTHGHDIAQVVRYLVDHPAPGQSLVLGNAKITVNQAIEELCDYLKLRPLMNIPLLWMADIIIFLFRIQVGEWDRFSMKYRHFTHLNPVSPASFGMANYCSTMEDVLKLSGVKKRLGR</sequence>
<feature type="domain" description="NAD-dependent epimerase/dehydratase" evidence="1">
    <location>
        <begin position="5"/>
        <end position="220"/>
    </location>
</feature>
<dbReference type="Pfam" id="PF01370">
    <property type="entry name" value="Epimerase"/>
    <property type="match status" value="1"/>
</dbReference>
<protein>
    <recommendedName>
        <fullName evidence="1">NAD-dependent epimerase/dehydratase domain-containing protein</fullName>
    </recommendedName>
</protein>
<dbReference type="EMBL" id="AP018203">
    <property type="protein sequence ID" value="BAY53826.1"/>
    <property type="molecule type" value="Genomic_DNA"/>
</dbReference>
<organism evidence="2 3">
    <name type="scientific">Leptolyngbya boryana NIES-2135</name>
    <dbReference type="NCBI Taxonomy" id="1973484"/>
    <lineage>
        <taxon>Bacteria</taxon>
        <taxon>Bacillati</taxon>
        <taxon>Cyanobacteriota</taxon>
        <taxon>Cyanophyceae</taxon>
        <taxon>Leptolyngbyales</taxon>
        <taxon>Leptolyngbyaceae</taxon>
        <taxon>Leptolyngbya group</taxon>
        <taxon>Leptolyngbya</taxon>
    </lineage>
</organism>
<dbReference type="InterPro" id="IPR001509">
    <property type="entry name" value="Epimerase_deHydtase"/>
</dbReference>
<dbReference type="InterPro" id="IPR036291">
    <property type="entry name" value="NAD(P)-bd_dom_sf"/>
</dbReference>
<gene>
    <name evidence="2" type="ORF">NIES2135_06380</name>
</gene>
<evidence type="ECO:0000259" key="1">
    <source>
        <dbReference type="Pfam" id="PF01370"/>
    </source>
</evidence>
<accession>A0A1Z4JAP7</accession>